<dbReference type="InterPro" id="IPR037690">
    <property type="entry name" value="FAM204A"/>
</dbReference>
<keyword evidence="2" id="KW-0812">Transmembrane</keyword>
<feature type="region of interest" description="Disordered" evidence="1">
    <location>
        <begin position="1"/>
        <end position="79"/>
    </location>
</feature>
<accession>A0A8J7P2P2</accession>
<organism evidence="3 4">
    <name type="scientific">Atractosteus spatula</name>
    <name type="common">Alligator gar</name>
    <name type="synonym">Lepisosteus spatula</name>
    <dbReference type="NCBI Taxonomy" id="7917"/>
    <lineage>
        <taxon>Eukaryota</taxon>
        <taxon>Metazoa</taxon>
        <taxon>Chordata</taxon>
        <taxon>Craniata</taxon>
        <taxon>Vertebrata</taxon>
        <taxon>Euteleostomi</taxon>
        <taxon>Actinopterygii</taxon>
        <taxon>Neopterygii</taxon>
        <taxon>Holostei</taxon>
        <taxon>Semionotiformes</taxon>
        <taxon>Lepisosteidae</taxon>
        <taxon>Atractosteus</taxon>
    </lineage>
</organism>
<reference evidence="3" key="1">
    <citation type="journal article" date="2021" name="Cell">
        <title>Tracing the genetic footprints of vertebrate landing in non-teleost ray-finned fishes.</title>
        <authorList>
            <person name="Bi X."/>
            <person name="Wang K."/>
            <person name="Yang L."/>
            <person name="Pan H."/>
            <person name="Jiang H."/>
            <person name="Wei Q."/>
            <person name="Fang M."/>
            <person name="Yu H."/>
            <person name="Zhu C."/>
            <person name="Cai Y."/>
            <person name="He Y."/>
            <person name="Gan X."/>
            <person name="Zeng H."/>
            <person name="Yu D."/>
            <person name="Zhu Y."/>
            <person name="Jiang H."/>
            <person name="Qiu Q."/>
            <person name="Yang H."/>
            <person name="Zhang Y.E."/>
            <person name="Wang W."/>
            <person name="Zhu M."/>
            <person name="He S."/>
            <person name="Zhang G."/>
        </authorList>
    </citation>
    <scope>NUCLEOTIDE SEQUENCE</scope>
    <source>
        <strain evidence="3">Allg_001</strain>
    </source>
</reference>
<comment type="caution">
    <text evidence="3">The sequence shown here is derived from an EMBL/GenBank/DDBJ whole genome shotgun (WGS) entry which is preliminary data.</text>
</comment>
<dbReference type="EMBL" id="JAAWVO010070603">
    <property type="protein sequence ID" value="MBN3324342.1"/>
    <property type="molecule type" value="Genomic_DNA"/>
</dbReference>
<feature type="compositionally biased region" description="Basic residues" evidence="1">
    <location>
        <begin position="94"/>
        <end position="118"/>
    </location>
</feature>
<feature type="region of interest" description="Disordered" evidence="1">
    <location>
        <begin position="94"/>
        <end position="131"/>
    </location>
</feature>
<dbReference type="Proteomes" id="UP000736164">
    <property type="component" value="Unassembled WGS sequence"/>
</dbReference>
<dbReference type="PANTHER" id="PTHR14386">
    <property type="entry name" value="PROTEIN FAM204A"/>
    <property type="match status" value="1"/>
</dbReference>
<gene>
    <name evidence="3" type="primary">Fam204a</name>
    <name evidence="3" type="ORF">GTO95_0012842</name>
</gene>
<keyword evidence="2" id="KW-0472">Membrane</keyword>
<name>A0A8J7P2P2_ATRSP</name>
<dbReference type="AlphaFoldDB" id="A0A8J7P2P2"/>
<evidence type="ECO:0000313" key="3">
    <source>
        <dbReference type="EMBL" id="MBN3324342.1"/>
    </source>
</evidence>
<feature type="compositionally biased region" description="Acidic residues" evidence="1">
    <location>
        <begin position="12"/>
        <end position="31"/>
    </location>
</feature>
<dbReference type="PANTHER" id="PTHR14386:SF2">
    <property type="entry name" value="PROTEIN FAM204A"/>
    <property type="match status" value="1"/>
</dbReference>
<evidence type="ECO:0000313" key="4">
    <source>
        <dbReference type="Proteomes" id="UP000736164"/>
    </source>
</evidence>
<feature type="compositionally biased region" description="Basic and acidic residues" evidence="1">
    <location>
        <begin position="119"/>
        <end position="131"/>
    </location>
</feature>
<evidence type="ECO:0000256" key="2">
    <source>
        <dbReference type="SAM" id="Phobius"/>
    </source>
</evidence>
<feature type="transmembrane region" description="Helical" evidence="2">
    <location>
        <begin position="229"/>
        <end position="247"/>
    </location>
</feature>
<sequence>MYSGLLPRGYDESDEENNSDEQGADVTEDALETTTIRTVSPNTKSAFDSEATDTGLDDNKNTQSNSESESKDVSTDDCLPGVSLEMWKKFKELKHKHLEMKQKPQSKGRHRKRKRHKKDEKTVSMEPEKESMLQAEREAHWNELKQYFGINDRFQPPASSRPLPKTGLEKNIDKAIAEGDLETAWDLSDKLAARETAVKIAKSADCRDFVKAKQEAEASREAQKRKKQVAWGFVIFFLLTFIVELNLRKIRIPHLLLSLL</sequence>
<protein>
    <submittedName>
        <fullName evidence="3">F204A protein</fullName>
    </submittedName>
</protein>
<evidence type="ECO:0000256" key="1">
    <source>
        <dbReference type="SAM" id="MobiDB-lite"/>
    </source>
</evidence>
<keyword evidence="2" id="KW-1133">Transmembrane helix</keyword>
<proteinExistence type="predicted"/>
<feature type="compositionally biased region" description="Polar residues" evidence="1">
    <location>
        <begin position="32"/>
        <end position="46"/>
    </location>
</feature>
<feature type="non-terminal residue" evidence="3">
    <location>
        <position position="260"/>
    </location>
</feature>
<keyword evidence="4" id="KW-1185">Reference proteome</keyword>
<feature type="non-terminal residue" evidence="3">
    <location>
        <position position="1"/>
    </location>
</feature>